<organism evidence="11 12">
    <name type="scientific">Labeo rohita</name>
    <name type="common">Indian major carp</name>
    <name type="synonym">Cyprinus rohita</name>
    <dbReference type="NCBI Taxonomy" id="84645"/>
    <lineage>
        <taxon>Eukaryota</taxon>
        <taxon>Metazoa</taxon>
        <taxon>Chordata</taxon>
        <taxon>Craniata</taxon>
        <taxon>Vertebrata</taxon>
        <taxon>Euteleostomi</taxon>
        <taxon>Actinopterygii</taxon>
        <taxon>Neopterygii</taxon>
        <taxon>Teleostei</taxon>
        <taxon>Ostariophysi</taxon>
        <taxon>Cypriniformes</taxon>
        <taxon>Cyprinidae</taxon>
        <taxon>Labeoninae</taxon>
        <taxon>Labeonini</taxon>
        <taxon>Labeo</taxon>
    </lineage>
</organism>
<evidence type="ECO:0000256" key="9">
    <source>
        <dbReference type="RuleBase" id="RU004011"/>
    </source>
</evidence>
<feature type="repeat" description="WD" evidence="7">
    <location>
        <begin position="59"/>
        <end position="94"/>
    </location>
</feature>
<dbReference type="SMART" id="SM00562">
    <property type="entry name" value="NDK"/>
    <property type="match status" value="1"/>
</dbReference>
<dbReference type="InterPro" id="IPR036322">
    <property type="entry name" value="WD40_repeat_dom_sf"/>
</dbReference>
<feature type="repeat" description="WD" evidence="7">
    <location>
        <begin position="95"/>
        <end position="117"/>
    </location>
</feature>
<dbReference type="PROSITE" id="PS00678">
    <property type="entry name" value="WD_REPEATS_1"/>
    <property type="match status" value="3"/>
</dbReference>
<dbReference type="Pfam" id="PF05186">
    <property type="entry name" value="Dpy-30"/>
    <property type="match status" value="1"/>
</dbReference>
<gene>
    <name evidence="11" type="ORF">H4Q32_021136</name>
</gene>
<dbReference type="Pfam" id="PF00334">
    <property type="entry name" value="NDK"/>
    <property type="match status" value="1"/>
</dbReference>
<dbReference type="PRINTS" id="PR00320">
    <property type="entry name" value="GPROTEINBRPT"/>
</dbReference>
<evidence type="ECO:0000256" key="6">
    <source>
        <dbReference type="ARBA" id="ARBA00035297"/>
    </source>
</evidence>
<feature type="domain" description="Nucleoside diphosphate kinase-like" evidence="10">
    <location>
        <begin position="322"/>
        <end position="460"/>
    </location>
</feature>
<dbReference type="CDD" id="cd04418">
    <property type="entry name" value="NDPk5"/>
    <property type="match status" value="1"/>
</dbReference>
<dbReference type="PRINTS" id="PR01243">
    <property type="entry name" value="NUCDPKINASE"/>
</dbReference>
<dbReference type="SUPFAM" id="SSF54919">
    <property type="entry name" value="Nucleoside diphosphate kinase, NDK"/>
    <property type="match status" value="1"/>
</dbReference>
<dbReference type="InterPro" id="IPR020472">
    <property type="entry name" value="WD40_PAC1"/>
</dbReference>
<evidence type="ECO:0000256" key="8">
    <source>
        <dbReference type="PROSITE-ProRule" id="PRU00706"/>
    </source>
</evidence>
<evidence type="ECO:0000256" key="5">
    <source>
        <dbReference type="ARBA" id="ARBA00022980"/>
    </source>
</evidence>
<dbReference type="CDD" id="cd22970">
    <property type="entry name" value="DD_NDKH5-like"/>
    <property type="match status" value="1"/>
</dbReference>
<dbReference type="InterPro" id="IPR036850">
    <property type="entry name" value="NDK-like_dom_sf"/>
</dbReference>
<evidence type="ECO:0000256" key="1">
    <source>
        <dbReference type="ARBA" id="ARBA00007253"/>
    </source>
</evidence>
<evidence type="ECO:0000256" key="4">
    <source>
        <dbReference type="ARBA" id="ARBA00022737"/>
    </source>
</evidence>
<comment type="similarity">
    <text evidence="2 8 9">Belongs to the NDK family.</text>
</comment>
<keyword evidence="5" id="KW-0689">Ribosomal protein</keyword>
<evidence type="ECO:0000256" key="2">
    <source>
        <dbReference type="ARBA" id="ARBA00008142"/>
    </source>
</evidence>
<dbReference type="Proteomes" id="UP000830375">
    <property type="component" value="Unassembled WGS sequence"/>
</dbReference>
<dbReference type="Pfam" id="PF00400">
    <property type="entry name" value="WD40"/>
    <property type="match status" value="7"/>
</dbReference>
<dbReference type="Gene3D" id="2.130.10.10">
    <property type="entry name" value="YVTN repeat-like/Quinoprotein amine dehydrogenase"/>
    <property type="match status" value="1"/>
</dbReference>
<proteinExistence type="inferred from homology"/>
<comment type="similarity">
    <text evidence="1">Belongs to the WD repeat G protein beta family. Ribosomal protein RACK1 subfamily.</text>
</comment>
<evidence type="ECO:0000256" key="3">
    <source>
        <dbReference type="ARBA" id="ARBA00022574"/>
    </source>
</evidence>
<dbReference type="Gene3D" id="1.20.890.10">
    <property type="entry name" value="cAMP-dependent protein kinase regulatory subunit, dimerization-anchoring domain"/>
    <property type="match status" value="1"/>
</dbReference>
<dbReference type="InterPro" id="IPR001564">
    <property type="entry name" value="Nucleoside_diP_kinase"/>
</dbReference>
<dbReference type="InterPro" id="IPR001680">
    <property type="entry name" value="WD40_rpt"/>
</dbReference>
<dbReference type="InterPro" id="IPR019775">
    <property type="entry name" value="WD40_repeat_CS"/>
</dbReference>
<feature type="repeat" description="WD" evidence="7">
    <location>
        <begin position="11"/>
        <end position="53"/>
    </location>
</feature>
<dbReference type="InterPro" id="IPR034907">
    <property type="entry name" value="NDK-like_dom"/>
</dbReference>
<comment type="caution">
    <text evidence="8">Lacks conserved residue(s) required for the propagation of feature annotation.</text>
</comment>
<keyword evidence="12" id="KW-1185">Reference proteome</keyword>
<dbReference type="PROSITE" id="PS51374">
    <property type="entry name" value="NDPK_LIKE"/>
    <property type="match status" value="1"/>
</dbReference>
<feature type="repeat" description="WD" evidence="7">
    <location>
        <begin position="128"/>
        <end position="171"/>
    </location>
</feature>
<keyword evidence="5" id="KW-0687">Ribonucleoprotein</keyword>
<dbReference type="CDD" id="cd00200">
    <property type="entry name" value="WD40"/>
    <property type="match status" value="1"/>
</dbReference>
<accession>A0ABQ8M2D9</accession>
<comment type="caution">
    <text evidence="11">The sequence shown here is derived from an EMBL/GenBank/DDBJ whole genome shotgun (WGS) entry which is preliminary data.</text>
</comment>
<protein>
    <recommendedName>
        <fullName evidence="6">Small ribosomal subunit protein RACK1</fullName>
    </recommendedName>
</protein>
<evidence type="ECO:0000259" key="10">
    <source>
        <dbReference type="SMART" id="SM00562"/>
    </source>
</evidence>
<feature type="repeat" description="WD" evidence="7">
    <location>
        <begin position="271"/>
        <end position="295"/>
    </location>
</feature>
<dbReference type="InterPro" id="IPR007858">
    <property type="entry name" value="Dpy-30_motif"/>
</dbReference>
<dbReference type="PROSITE" id="PS50294">
    <property type="entry name" value="WD_REPEATS_REGION"/>
    <property type="match status" value="4"/>
</dbReference>
<dbReference type="PANTHER" id="PTHR19868">
    <property type="entry name" value="RECEPTOR FOR ACTIVATED PROTEIN KINASE C RACK1"/>
    <property type="match status" value="1"/>
</dbReference>
<dbReference type="EMBL" id="JACTAM010000014">
    <property type="protein sequence ID" value="KAI2657068.1"/>
    <property type="molecule type" value="Genomic_DNA"/>
</dbReference>
<dbReference type="InterPro" id="IPR015943">
    <property type="entry name" value="WD40/YVTN_repeat-like_dom_sf"/>
</dbReference>
<dbReference type="PROSITE" id="PS50082">
    <property type="entry name" value="WD_REPEATS_2"/>
    <property type="match status" value="6"/>
</dbReference>
<evidence type="ECO:0000313" key="12">
    <source>
        <dbReference type="Proteomes" id="UP000830375"/>
    </source>
</evidence>
<sequence length="523" mass="58178">MTEQMTVRGTLKGHSGWVTQIATTPQFPDMILSASRDKTIIMWKLTRDETNYGIPQRALKGHSHFVSDVVISSDGQFALSGSWDGTLRLWDLTTVAFSADNRQIVSGSRDKTIKLWNTLGVCKYTIQDDSHTEWVSCVRFSPNSSNPIIVSCGWDKMVKVWNLANCKLKTNHIGHTGYLNTVTVSPDGSLCASGGKDGQAMLWDLNEGKHLYTLDGGDVINALCFSPNRYWLCAATGPSIKIWDLEGKIIVDELRQDIITTNSKAEPPQCTSLAWSADGQTLFAGYTDNLIRVWQRNASVNRLKVMENDSSRKQMPAPRIFVERTLALIKPDAVHKTDEIEDIILQSGFTILQKRKLQLSPEQCSDFYVEHYGKLHFPHLTAFMSSGPVVALALARHQAIATWKAIMGPVSSVKARETHPDCLRAKFGTCDLRNAVHGSESFSAAEREIRFMFPNSVIEPIPMGDAAKDYLSRYVSPTLLTGLTELSKKKPLDPFTWLADWLMNNNPNKPKISDGTVVEEAAA</sequence>
<dbReference type="Gene3D" id="3.30.70.141">
    <property type="entry name" value="Nucleoside diphosphate kinase-like domain"/>
    <property type="match status" value="1"/>
</dbReference>
<evidence type="ECO:0000313" key="11">
    <source>
        <dbReference type="EMBL" id="KAI2657068.1"/>
    </source>
</evidence>
<evidence type="ECO:0000256" key="7">
    <source>
        <dbReference type="PROSITE-ProRule" id="PRU00221"/>
    </source>
</evidence>
<name>A0ABQ8M2D9_LABRO</name>
<dbReference type="InterPro" id="IPR045223">
    <property type="entry name" value="RACK1-like"/>
</dbReference>
<dbReference type="SMART" id="SM00320">
    <property type="entry name" value="WD40"/>
    <property type="match status" value="7"/>
</dbReference>
<feature type="repeat" description="WD" evidence="7">
    <location>
        <begin position="172"/>
        <end position="213"/>
    </location>
</feature>
<keyword evidence="4" id="KW-0677">Repeat</keyword>
<keyword evidence="3 7" id="KW-0853">WD repeat</keyword>
<dbReference type="SUPFAM" id="SSF50978">
    <property type="entry name" value="WD40 repeat-like"/>
    <property type="match status" value="1"/>
</dbReference>
<reference evidence="11 12" key="1">
    <citation type="submission" date="2022-01" db="EMBL/GenBank/DDBJ databases">
        <title>A high-quality chromosome-level genome assembly of rohu carp, Labeo rohita.</title>
        <authorList>
            <person name="Arick M.A. II"/>
            <person name="Hsu C.-Y."/>
            <person name="Magbanua Z."/>
            <person name="Pechanova O."/>
            <person name="Grover C."/>
            <person name="Miller E."/>
            <person name="Thrash A."/>
            <person name="Ezzel L."/>
            <person name="Alam S."/>
            <person name="Benzie J."/>
            <person name="Hamilton M."/>
            <person name="Karsi A."/>
            <person name="Lawrence M.L."/>
            <person name="Peterson D.G."/>
        </authorList>
    </citation>
    <scope>NUCLEOTIDE SEQUENCE [LARGE SCALE GENOMIC DNA]</scope>
    <source>
        <strain evidence="12">BAU-BD-2019</strain>
        <tissue evidence="11">Blood</tissue>
    </source>
</reference>